<reference evidence="2 3" key="1">
    <citation type="submission" date="2019-09" db="EMBL/GenBank/DDBJ databases">
        <authorList>
            <person name="Chandra G."/>
            <person name="Truman W A."/>
        </authorList>
    </citation>
    <scope>NUCLEOTIDE SEQUENCE [LARGE SCALE GENOMIC DNA]</scope>
    <source>
        <strain evidence="2">PS862</strain>
    </source>
</reference>
<dbReference type="Proteomes" id="UP000385207">
    <property type="component" value="Unassembled WGS sequence"/>
</dbReference>
<dbReference type="OrthoDB" id="6982796at2"/>
<dbReference type="Pfam" id="PF02498">
    <property type="entry name" value="Bro-N"/>
    <property type="match status" value="1"/>
</dbReference>
<dbReference type="PANTHER" id="PTHR36180:SF2">
    <property type="entry name" value="BRO FAMILY PROTEIN"/>
    <property type="match status" value="1"/>
</dbReference>
<accession>A0A5E7H1S1</accession>
<proteinExistence type="predicted"/>
<dbReference type="EMBL" id="CABVII010000002">
    <property type="protein sequence ID" value="VVO57840.1"/>
    <property type="molecule type" value="Genomic_DNA"/>
</dbReference>
<organism evidence="2 3">
    <name type="scientific">Pseudomonas fluorescens</name>
    <dbReference type="NCBI Taxonomy" id="294"/>
    <lineage>
        <taxon>Bacteria</taxon>
        <taxon>Pseudomonadati</taxon>
        <taxon>Pseudomonadota</taxon>
        <taxon>Gammaproteobacteria</taxon>
        <taxon>Pseudomonadales</taxon>
        <taxon>Pseudomonadaceae</taxon>
        <taxon>Pseudomonas</taxon>
    </lineage>
</organism>
<dbReference type="InterPro" id="IPR003497">
    <property type="entry name" value="BRO_N_domain"/>
</dbReference>
<gene>
    <name evidence="2" type="ORF">PS862_00657</name>
</gene>
<dbReference type="PROSITE" id="PS51750">
    <property type="entry name" value="BRO_N"/>
    <property type="match status" value="1"/>
</dbReference>
<sequence>MIKVTPNPPEDSAQSAAYEAHYLPKTFIRHHIQLPALLLHAEPWFCARDIGRLMGVDINGRQALKLDADQRRMMRLSENDDLQETLMLSESGVYAMLVYHYCPENRHLRRWLTHHVVPMLREEAGSVSTQASHMRAMEWAGGTLRLLHWRKEPWVRLRDMPGLLSAGYSGVL</sequence>
<dbReference type="SMART" id="SM01040">
    <property type="entry name" value="Bro-N"/>
    <property type="match status" value="1"/>
</dbReference>
<evidence type="ECO:0000259" key="1">
    <source>
        <dbReference type="PROSITE" id="PS51750"/>
    </source>
</evidence>
<protein>
    <recommendedName>
        <fullName evidence="1">Bro-N domain-containing protein</fullName>
    </recommendedName>
</protein>
<evidence type="ECO:0000313" key="2">
    <source>
        <dbReference type="EMBL" id="VVO57840.1"/>
    </source>
</evidence>
<feature type="domain" description="Bro-N" evidence="1">
    <location>
        <begin position="20"/>
        <end position="124"/>
    </location>
</feature>
<dbReference type="AlphaFoldDB" id="A0A5E7H1S1"/>
<name>A0A5E7H1S1_PSEFL</name>
<dbReference type="PANTHER" id="PTHR36180">
    <property type="entry name" value="DNA-BINDING PROTEIN-RELATED-RELATED"/>
    <property type="match status" value="1"/>
</dbReference>
<evidence type="ECO:0000313" key="3">
    <source>
        <dbReference type="Proteomes" id="UP000385207"/>
    </source>
</evidence>
<dbReference type="RefSeq" id="WP_150783213.1">
    <property type="nucleotide sequence ID" value="NZ_CABVII010000002.1"/>
</dbReference>